<keyword evidence="2" id="KW-1185">Reference proteome</keyword>
<dbReference type="RefSeq" id="WP_167211456.1">
    <property type="nucleotide sequence ID" value="NZ_CP050063.1"/>
</dbReference>
<dbReference type="EMBL" id="CP050063">
    <property type="protein sequence ID" value="QIP14757.1"/>
    <property type="molecule type" value="Genomic_DNA"/>
</dbReference>
<protein>
    <submittedName>
        <fullName evidence="1">Uncharacterized protein</fullName>
    </submittedName>
</protein>
<sequence length="696" mass="77479">MIAITNEAGETLQLFADQNLITEQAVAWLTDDELPAEISYPIDAPLNDANKKFVGYGYRVDAALPRQNLPVSVQLEGVLYRRCVFSFKVQNGNLNGYLKIDSAEVYDKLRKLSLLEAFPDVIRLGTGIIDAVGNVTPILADRMKAIAAMPPGQFPLTFFPIRNETFYEDSLTAETLPGFTRQTYVNVWQRLPTGQPGFHQDGGFVPNEKGFTVVPQFYLSWVLERIMALAGYRIESSWLASDEVQRLVIVNQTAINSKIGPIFSDPTGILHGHRVTAGMHLPDMSVSDFLKAIKGRFGLVFGFNANTRTCYMERFLDVVRAGAAIDLTDYQSGSYDIDSPEQKGFSVEEFIDEGDDLFKDQKGHVIRPAPYVTGKGGQPISLKVGTCQMIIEPSPLSPTGQTAQWQVPTMRQAGNTLDPTYKVSQRYLNDQGKRQNDIGLKLLSYRGMTQDSAGHLYPFATNDVRDGRQIITGSQALTISGRYGAWRQFLRAYYYFRDNTQKVSVPLLLPVAVLAQLQLHRAVALCLEDQIRRIYLISKLQADSPGLAGKSMVRLEVLSLPSGIDQAADVDDPIVWVEWVASAETRTGSIGNETTVKTYSVKFWADQAKTTPAVVSNLDLTLRRKRYVGYDALTSLFREVYDEGQLHYTANGTTQVLETNYIIMQVRPVISDTGDKPNSLRQTLQLDPGEGYNLLT</sequence>
<proteinExistence type="predicted"/>
<evidence type="ECO:0000313" key="1">
    <source>
        <dbReference type="EMBL" id="QIP14757.1"/>
    </source>
</evidence>
<evidence type="ECO:0000313" key="2">
    <source>
        <dbReference type="Proteomes" id="UP000501802"/>
    </source>
</evidence>
<name>A0A6G9AQK5_9BACT</name>
<accession>A0A6G9AQK5</accession>
<dbReference type="AlphaFoldDB" id="A0A6G9AQK5"/>
<gene>
    <name evidence="1" type="ORF">G8759_20110</name>
</gene>
<organism evidence="1 2">
    <name type="scientific">Spirosoma aureum</name>
    <dbReference type="NCBI Taxonomy" id="2692134"/>
    <lineage>
        <taxon>Bacteria</taxon>
        <taxon>Pseudomonadati</taxon>
        <taxon>Bacteroidota</taxon>
        <taxon>Cytophagia</taxon>
        <taxon>Cytophagales</taxon>
        <taxon>Cytophagaceae</taxon>
        <taxon>Spirosoma</taxon>
    </lineage>
</organism>
<reference evidence="1 2" key="1">
    <citation type="submission" date="2020-03" db="EMBL/GenBank/DDBJ databases">
        <authorList>
            <person name="Kim M.K."/>
        </authorList>
    </citation>
    <scope>NUCLEOTIDE SEQUENCE [LARGE SCALE GENOMIC DNA]</scope>
    <source>
        <strain evidence="1 2">BT328</strain>
    </source>
</reference>
<dbReference type="Proteomes" id="UP000501802">
    <property type="component" value="Chromosome"/>
</dbReference>
<dbReference type="KEGG" id="spib:G8759_20110"/>